<dbReference type="Gene3D" id="3.90.190.10">
    <property type="entry name" value="Protein tyrosine phosphatase superfamily"/>
    <property type="match status" value="1"/>
</dbReference>
<keyword evidence="2" id="KW-0378">Hydrolase</keyword>
<dbReference type="WBParaSite" id="HDID_0000733101-mRNA-1">
    <property type="protein sequence ID" value="HDID_0000733101-mRNA-1"/>
    <property type="gene ID" value="HDID_0000733101"/>
</dbReference>
<dbReference type="SUPFAM" id="SSF52799">
    <property type="entry name" value="(Phosphotyrosine protein) phosphatases II"/>
    <property type="match status" value="1"/>
</dbReference>
<dbReference type="Pfam" id="PF00782">
    <property type="entry name" value="DSPc"/>
    <property type="match status" value="1"/>
</dbReference>
<evidence type="ECO:0000313" key="9">
    <source>
        <dbReference type="EMBL" id="VUZ44204.1"/>
    </source>
</evidence>
<dbReference type="PANTHER" id="PTHR45948:SF2">
    <property type="entry name" value="DUAL SPECIFICITY PROTEIN PHOSPHATASE"/>
    <property type="match status" value="1"/>
</dbReference>
<dbReference type="PANTHER" id="PTHR45948">
    <property type="entry name" value="DUAL SPECIFICITY PROTEIN PHOSPHATASE DDB_G0269404-RELATED"/>
    <property type="match status" value="1"/>
</dbReference>
<dbReference type="GO" id="GO:0007165">
    <property type="term" value="P:signal transduction"/>
    <property type="evidence" value="ECO:0007669"/>
    <property type="project" value="TreeGrafter"/>
</dbReference>
<evidence type="ECO:0000256" key="5">
    <source>
        <dbReference type="ARBA" id="ARBA00048336"/>
    </source>
</evidence>
<keyword evidence="11" id="KW-1185">Reference proteome</keyword>
<dbReference type="SMART" id="SM00195">
    <property type="entry name" value="DSPc"/>
    <property type="match status" value="1"/>
</dbReference>
<dbReference type="OrthoDB" id="9979246at2759"/>
<organism evidence="12">
    <name type="scientific">Hymenolepis diminuta</name>
    <name type="common">Rat tapeworm</name>
    <dbReference type="NCBI Taxonomy" id="6216"/>
    <lineage>
        <taxon>Eukaryota</taxon>
        <taxon>Metazoa</taxon>
        <taxon>Spiralia</taxon>
        <taxon>Lophotrochozoa</taxon>
        <taxon>Platyhelminthes</taxon>
        <taxon>Cestoda</taxon>
        <taxon>Eucestoda</taxon>
        <taxon>Cyclophyllidea</taxon>
        <taxon>Hymenolepididae</taxon>
        <taxon>Hymenolepis</taxon>
    </lineage>
</organism>
<evidence type="ECO:0000256" key="1">
    <source>
        <dbReference type="ARBA" id="ARBA00008601"/>
    </source>
</evidence>
<reference evidence="12" key="1">
    <citation type="submission" date="2016-04" db="UniProtKB">
        <authorList>
            <consortium name="WormBaseParasite"/>
        </authorList>
    </citation>
    <scope>IDENTIFICATION</scope>
</reference>
<comment type="catalytic activity">
    <reaction evidence="4">
        <text>O-phospho-L-seryl-[protein] + H2O = L-seryl-[protein] + phosphate</text>
        <dbReference type="Rhea" id="RHEA:20629"/>
        <dbReference type="Rhea" id="RHEA-COMP:9863"/>
        <dbReference type="Rhea" id="RHEA-COMP:11604"/>
        <dbReference type="ChEBI" id="CHEBI:15377"/>
        <dbReference type="ChEBI" id="CHEBI:29999"/>
        <dbReference type="ChEBI" id="CHEBI:43474"/>
        <dbReference type="ChEBI" id="CHEBI:83421"/>
        <dbReference type="EC" id="3.1.3.16"/>
    </reaction>
</comment>
<dbReference type="InterPro" id="IPR000340">
    <property type="entry name" value="Dual-sp_phosphatase_cat-dom"/>
</dbReference>
<dbReference type="SMART" id="SM00404">
    <property type="entry name" value="PTPc_motif"/>
    <property type="match status" value="1"/>
</dbReference>
<dbReference type="Proteomes" id="UP000274504">
    <property type="component" value="Unassembled WGS sequence"/>
</dbReference>
<comment type="catalytic activity">
    <reaction evidence="5">
        <text>O-phospho-L-threonyl-[protein] + H2O = L-threonyl-[protein] + phosphate</text>
        <dbReference type="Rhea" id="RHEA:47004"/>
        <dbReference type="Rhea" id="RHEA-COMP:11060"/>
        <dbReference type="Rhea" id="RHEA-COMP:11605"/>
        <dbReference type="ChEBI" id="CHEBI:15377"/>
        <dbReference type="ChEBI" id="CHEBI:30013"/>
        <dbReference type="ChEBI" id="CHEBI:43474"/>
        <dbReference type="ChEBI" id="CHEBI:61977"/>
        <dbReference type="EC" id="3.1.3.16"/>
    </reaction>
</comment>
<evidence type="ECO:0000256" key="3">
    <source>
        <dbReference type="ARBA" id="ARBA00022912"/>
    </source>
</evidence>
<evidence type="ECO:0000256" key="4">
    <source>
        <dbReference type="ARBA" id="ARBA00047761"/>
    </source>
</evidence>
<evidence type="ECO:0000259" key="7">
    <source>
        <dbReference type="PROSITE" id="PS50056"/>
    </source>
</evidence>
<evidence type="ECO:0000313" key="8">
    <source>
        <dbReference type="EMBL" id="VDL59647.1"/>
    </source>
</evidence>
<reference evidence="8 10" key="2">
    <citation type="submission" date="2018-11" db="EMBL/GenBank/DDBJ databases">
        <authorList>
            <consortium name="Pathogen Informatics"/>
        </authorList>
    </citation>
    <scope>NUCLEOTIDE SEQUENCE [LARGE SCALE GENOMIC DNA]</scope>
</reference>
<name>A0A158QEF7_HYMDI</name>
<comment type="similarity">
    <text evidence="1">Belongs to the protein-tyrosine phosphatase family. Non-receptor class dual specificity subfamily.</text>
</comment>
<dbReference type="AlphaFoldDB" id="A0A158QEF7"/>
<dbReference type="GO" id="GO:0005829">
    <property type="term" value="C:cytosol"/>
    <property type="evidence" value="ECO:0007669"/>
    <property type="project" value="TreeGrafter"/>
</dbReference>
<protein>
    <submittedName>
        <fullName evidence="12">Protein-tyrosine-phosphatase</fullName>
    </submittedName>
</protein>
<dbReference type="Proteomes" id="UP000321570">
    <property type="component" value="Unassembled WGS sequence"/>
</dbReference>
<evidence type="ECO:0000256" key="2">
    <source>
        <dbReference type="ARBA" id="ARBA00022801"/>
    </source>
</evidence>
<dbReference type="PROSITE" id="PS50056">
    <property type="entry name" value="TYR_PHOSPHATASE_2"/>
    <property type="match status" value="1"/>
</dbReference>
<feature type="domain" description="Tyrosine specific protein phosphatases" evidence="7">
    <location>
        <begin position="65"/>
        <end position="125"/>
    </location>
</feature>
<dbReference type="InterPro" id="IPR000387">
    <property type="entry name" value="Tyr_Pase_dom"/>
</dbReference>
<dbReference type="GO" id="GO:0004725">
    <property type="term" value="F:protein tyrosine phosphatase activity"/>
    <property type="evidence" value="ECO:0007669"/>
    <property type="project" value="TreeGrafter"/>
</dbReference>
<dbReference type="InterPro" id="IPR020422">
    <property type="entry name" value="TYR_PHOSPHATASE_DUAL_dom"/>
</dbReference>
<accession>A0A158QEF7</accession>
<dbReference type="InterPro" id="IPR003595">
    <property type="entry name" value="Tyr_Pase_cat"/>
</dbReference>
<dbReference type="InterPro" id="IPR029021">
    <property type="entry name" value="Prot-tyrosine_phosphatase-like"/>
</dbReference>
<sequence length="246" mass="27539">MGGAMSSIIPGIYVGGLTSARSESELNNFEITHICSAFQYPLNLDLKRTHRQFIIQDSPEADISRFFTDAIDFIHSARVNHGNVLIHCACGISRSVSITMAYLLCITDFNLKDIYKGMRAARLGASPNLGFIRQLKQFEDSGDYLKVRQFINAKYGPWPETSKAADRAAMEAHISAQEAFIQNGYYPWDEPLETDSKDGSRPRSTRYTYRVPGARTLDEALLESDPFIKLDSSTADSHPQSNFSDH</sequence>
<feature type="domain" description="Tyrosine-protein phosphatase" evidence="6">
    <location>
        <begin position="4"/>
        <end position="144"/>
    </location>
</feature>
<gene>
    <name evidence="8" type="ORF">HDID_LOCUS7329</name>
    <name evidence="9" type="ORF">WMSIL1_LOCUS4581</name>
</gene>
<proteinExistence type="inferred from homology"/>
<dbReference type="GO" id="GO:0004722">
    <property type="term" value="F:protein serine/threonine phosphatase activity"/>
    <property type="evidence" value="ECO:0007669"/>
    <property type="project" value="UniProtKB-EC"/>
</dbReference>
<reference evidence="9 11" key="3">
    <citation type="submission" date="2019-07" db="EMBL/GenBank/DDBJ databases">
        <authorList>
            <person name="Jastrzebski P J."/>
            <person name="Paukszto L."/>
            <person name="Jastrzebski P J."/>
        </authorList>
    </citation>
    <scope>NUCLEOTIDE SEQUENCE [LARGE SCALE GENOMIC DNA]</scope>
    <source>
        <strain evidence="9 11">WMS-il1</strain>
    </source>
</reference>
<evidence type="ECO:0000313" key="10">
    <source>
        <dbReference type="Proteomes" id="UP000274504"/>
    </source>
</evidence>
<evidence type="ECO:0000259" key="6">
    <source>
        <dbReference type="PROSITE" id="PS50054"/>
    </source>
</evidence>
<evidence type="ECO:0000313" key="12">
    <source>
        <dbReference type="WBParaSite" id="HDID_0000733101-mRNA-1"/>
    </source>
</evidence>
<evidence type="ECO:0000313" key="11">
    <source>
        <dbReference type="Proteomes" id="UP000321570"/>
    </source>
</evidence>
<dbReference type="EMBL" id="UYSG01010925">
    <property type="protein sequence ID" value="VDL59647.1"/>
    <property type="molecule type" value="Genomic_DNA"/>
</dbReference>
<keyword evidence="3" id="KW-0904">Protein phosphatase</keyword>
<dbReference type="PROSITE" id="PS50054">
    <property type="entry name" value="TYR_PHOSPHATASE_DUAL"/>
    <property type="match status" value="1"/>
</dbReference>
<dbReference type="EMBL" id="CABIJS010000123">
    <property type="protein sequence ID" value="VUZ44204.1"/>
    <property type="molecule type" value="Genomic_DNA"/>
</dbReference>
<dbReference type="STRING" id="6216.A0A158QEF7"/>